<reference evidence="1" key="2">
    <citation type="journal article" date="2022" name="New Phytol.">
        <title>Evolutionary transition to the ectomycorrhizal habit in the genomes of a hyperdiverse lineage of mushroom-forming fungi.</title>
        <authorList>
            <person name="Looney B."/>
            <person name="Miyauchi S."/>
            <person name="Morin E."/>
            <person name="Drula E."/>
            <person name="Courty P.E."/>
            <person name="Kohler A."/>
            <person name="Kuo A."/>
            <person name="LaButti K."/>
            <person name="Pangilinan J."/>
            <person name="Lipzen A."/>
            <person name="Riley R."/>
            <person name="Andreopoulos W."/>
            <person name="He G."/>
            <person name="Johnson J."/>
            <person name="Nolan M."/>
            <person name="Tritt A."/>
            <person name="Barry K.W."/>
            <person name="Grigoriev I.V."/>
            <person name="Nagy L.G."/>
            <person name="Hibbett D."/>
            <person name="Henrissat B."/>
            <person name="Matheny P.B."/>
            <person name="Labbe J."/>
            <person name="Martin F.M."/>
        </authorList>
    </citation>
    <scope>NUCLEOTIDE SEQUENCE</scope>
    <source>
        <strain evidence="1">HHB10654</strain>
    </source>
</reference>
<dbReference type="Proteomes" id="UP000814140">
    <property type="component" value="Unassembled WGS sequence"/>
</dbReference>
<evidence type="ECO:0000313" key="1">
    <source>
        <dbReference type="EMBL" id="KAI0068881.1"/>
    </source>
</evidence>
<evidence type="ECO:0000313" key="2">
    <source>
        <dbReference type="Proteomes" id="UP000814140"/>
    </source>
</evidence>
<accession>A0ACB8TKB4</accession>
<gene>
    <name evidence="1" type="ORF">BV25DRAFT_1910616</name>
</gene>
<proteinExistence type="predicted"/>
<reference evidence="1" key="1">
    <citation type="submission" date="2021-03" db="EMBL/GenBank/DDBJ databases">
        <authorList>
            <consortium name="DOE Joint Genome Institute"/>
            <person name="Ahrendt S."/>
            <person name="Looney B.P."/>
            <person name="Miyauchi S."/>
            <person name="Morin E."/>
            <person name="Drula E."/>
            <person name="Courty P.E."/>
            <person name="Chicoki N."/>
            <person name="Fauchery L."/>
            <person name="Kohler A."/>
            <person name="Kuo A."/>
            <person name="Labutti K."/>
            <person name="Pangilinan J."/>
            <person name="Lipzen A."/>
            <person name="Riley R."/>
            <person name="Andreopoulos W."/>
            <person name="He G."/>
            <person name="Johnson J."/>
            <person name="Barry K.W."/>
            <person name="Grigoriev I.V."/>
            <person name="Nagy L."/>
            <person name="Hibbett D."/>
            <person name="Henrissat B."/>
            <person name="Matheny P.B."/>
            <person name="Labbe J."/>
            <person name="Martin F."/>
        </authorList>
    </citation>
    <scope>NUCLEOTIDE SEQUENCE</scope>
    <source>
        <strain evidence="1">HHB10654</strain>
    </source>
</reference>
<name>A0ACB8TKB4_9AGAM</name>
<protein>
    <submittedName>
        <fullName evidence="1">Uncharacterized protein</fullName>
    </submittedName>
</protein>
<organism evidence="1 2">
    <name type="scientific">Artomyces pyxidatus</name>
    <dbReference type="NCBI Taxonomy" id="48021"/>
    <lineage>
        <taxon>Eukaryota</taxon>
        <taxon>Fungi</taxon>
        <taxon>Dikarya</taxon>
        <taxon>Basidiomycota</taxon>
        <taxon>Agaricomycotina</taxon>
        <taxon>Agaricomycetes</taxon>
        <taxon>Russulales</taxon>
        <taxon>Auriscalpiaceae</taxon>
        <taxon>Artomyces</taxon>
    </lineage>
</organism>
<sequence>MPVPVPRHTRGPAHPINKLNIHPGDASHHLSVFHNLTQSLPLPPPGPPPSFGTREEWISSLPSWRRNKPRRIWEEDDTQVYDARNVQSFQQGLNNADNASFIKGDRAQACIPPVLTLIGHAGQANMPKNTTQEGEGDADDEMSSTSLEYDAESQWSGHSLFTRDGEAMEVEPGYGDGPYATSQDHTLSQFYDLAPERQDVYDNGVYTPVSDNMSPGRLVDGDPQSSPLGPMTPFGEFVDRAVETALIHGNDSATFPPGPFDLRHVGPTREAVYGIAHFDRSRHYDPVEQHRRQDVVVATGPEPVPSVTLSYKKVADPLAEWVASYVWKACTNGMSLPPEYAGSTYEITASVAIVTPNTYVFRSAGASNQYSTMPPSYLANSIRSLFMSTLLQPSAIFLAVWYIVRLPVRFGHVQFGPDHVKEIRFRAELLGLDELQHEGMDRETMEIHAPFRLVLLGCMLANKWLDDHTFSNKTWHTVSAVPIQSLNRLESLALDIFAYDLSVPSYAWAQWLDHVMSYHVSLSSPSHPQPISRPSSNPHSIVRKTIEELVDIAVASKVFRHCGDPSCSKAHPEPVFIGLEQRIRERLDASVAFEDSAVDVLEIDLDQDGPLREEYMPKRRVSRANSLRESVKNAAGVTHTDKDRDWERAIGMERNLPPPAKWSPAADEPLVRDGSRNPGHYVAVRPPMQPQHAQLLPPIQFYQALPPPTEYQQQGWNAGTAFGPARLGIQHPGPYSTPYGPLLHSRSASLSAGHACAIPDYPHSRSQSQTHFEYACSDMRMTSQKMVPLPPPELPWTGAEQYGYGATYGRFFDPGAYYEAHWVRT</sequence>
<comment type="caution">
    <text evidence="1">The sequence shown here is derived from an EMBL/GenBank/DDBJ whole genome shotgun (WGS) entry which is preliminary data.</text>
</comment>
<keyword evidence="2" id="KW-1185">Reference proteome</keyword>
<dbReference type="EMBL" id="MU277187">
    <property type="protein sequence ID" value="KAI0068881.1"/>
    <property type="molecule type" value="Genomic_DNA"/>
</dbReference>